<evidence type="ECO:0000256" key="11">
    <source>
        <dbReference type="SAM" id="Phobius"/>
    </source>
</evidence>
<dbReference type="Gene3D" id="3.55.40.10">
    <property type="entry name" value="minor pseudopilin epsh domain"/>
    <property type="match status" value="1"/>
</dbReference>
<organism evidence="13 14">
    <name type="scientific">Amphritea balenae</name>
    <dbReference type="NCBI Taxonomy" id="452629"/>
    <lineage>
        <taxon>Bacteria</taxon>
        <taxon>Pseudomonadati</taxon>
        <taxon>Pseudomonadota</taxon>
        <taxon>Gammaproteobacteria</taxon>
        <taxon>Oceanospirillales</taxon>
        <taxon>Oceanospirillaceae</taxon>
        <taxon>Amphritea</taxon>
    </lineage>
</organism>
<feature type="domain" description="General secretion pathway GspH" evidence="12">
    <location>
        <begin position="52"/>
        <end position="163"/>
    </location>
</feature>
<reference evidence="13 14" key="1">
    <citation type="submission" date="2018-11" db="EMBL/GenBank/DDBJ databases">
        <title>The draft genome sequence of Amphritea balenae JAMM 1525T.</title>
        <authorList>
            <person name="Fang Z."/>
            <person name="Zhang Y."/>
            <person name="Han X."/>
        </authorList>
    </citation>
    <scope>NUCLEOTIDE SEQUENCE [LARGE SCALE GENOMIC DNA]</scope>
    <source>
        <strain evidence="13 14">JAMM 1525</strain>
    </source>
</reference>
<evidence type="ECO:0000256" key="5">
    <source>
        <dbReference type="ARBA" id="ARBA00022519"/>
    </source>
</evidence>
<keyword evidence="4" id="KW-0488">Methylation</keyword>
<gene>
    <name evidence="13" type="ORF">EHS89_17625</name>
</gene>
<dbReference type="NCBIfam" id="TIGR02532">
    <property type="entry name" value="IV_pilin_GFxxxE"/>
    <property type="match status" value="1"/>
</dbReference>
<comment type="similarity">
    <text evidence="9">Belongs to the GSP H family.</text>
</comment>
<dbReference type="PROSITE" id="PS00409">
    <property type="entry name" value="PROKAR_NTER_METHYL"/>
    <property type="match status" value="1"/>
</dbReference>
<evidence type="ECO:0000256" key="7">
    <source>
        <dbReference type="ARBA" id="ARBA00022989"/>
    </source>
</evidence>
<name>A0A3P1SJK3_9GAMM</name>
<proteinExistence type="inferred from homology"/>
<dbReference type="InterPro" id="IPR022346">
    <property type="entry name" value="T2SS_GspH"/>
</dbReference>
<evidence type="ECO:0000256" key="9">
    <source>
        <dbReference type="ARBA" id="ARBA00025772"/>
    </source>
</evidence>
<dbReference type="Pfam" id="PF07963">
    <property type="entry name" value="N_methyl"/>
    <property type="match status" value="1"/>
</dbReference>
<dbReference type="GO" id="GO:0015627">
    <property type="term" value="C:type II protein secretion system complex"/>
    <property type="evidence" value="ECO:0007669"/>
    <property type="project" value="InterPro"/>
</dbReference>
<dbReference type="OrthoDB" id="2313614at2"/>
<dbReference type="InterPro" id="IPR045584">
    <property type="entry name" value="Pilin-like"/>
</dbReference>
<dbReference type="GO" id="GO:0015628">
    <property type="term" value="P:protein secretion by the type II secretion system"/>
    <property type="evidence" value="ECO:0007669"/>
    <property type="project" value="InterPro"/>
</dbReference>
<dbReference type="Proteomes" id="UP000267535">
    <property type="component" value="Unassembled WGS sequence"/>
</dbReference>
<keyword evidence="6 11" id="KW-0812">Transmembrane</keyword>
<evidence type="ECO:0000256" key="3">
    <source>
        <dbReference type="ARBA" id="ARBA00022475"/>
    </source>
</evidence>
<comment type="caution">
    <text evidence="13">The sequence shown here is derived from an EMBL/GenBank/DDBJ whole genome shotgun (WGS) entry which is preliminary data.</text>
</comment>
<evidence type="ECO:0000256" key="1">
    <source>
        <dbReference type="ARBA" id="ARBA00004377"/>
    </source>
</evidence>
<evidence type="ECO:0000256" key="2">
    <source>
        <dbReference type="ARBA" id="ARBA00021549"/>
    </source>
</evidence>
<dbReference type="SUPFAM" id="SSF54523">
    <property type="entry name" value="Pili subunits"/>
    <property type="match status" value="1"/>
</dbReference>
<keyword evidence="14" id="KW-1185">Reference proteome</keyword>
<dbReference type="RefSeq" id="WP_124927498.1">
    <property type="nucleotide sequence ID" value="NZ_BMOH01000009.1"/>
</dbReference>
<accession>A0A3P1SJK3</accession>
<evidence type="ECO:0000256" key="6">
    <source>
        <dbReference type="ARBA" id="ARBA00022692"/>
    </source>
</evidence>
<keyword evidence="8 11" id="KW-0472">Membrane</keyword>
<comment type="subcellular location">
    <subcellularLocation>
        <location evidence="1">Cell inner membrane</location>
        <topology evidence="1">Single-pass membrane protein</topology>
    </subcellularLocation>
</comment>
<evidence type="ECO:0000259" key="12">
    <source>
        <dbReference type="Pfam" id="PF12019"/>
    </source>
</evidence>
<feature type="transmembrane region" description="Helical" evidence="11">
    <location>
        <begin position="12"/>
        <end position="37"/>
    </location>
</feature>
<keyword evidence="3" id="KW-1003">Cell membrane</keyword>
<evidence type="ECO:0000256" key="8">
    <source>
        <dbReference type="ARBA" id="ARBA00023136"/>
    </source>
</evidence>
<protein>
    <recommendedName>
        <fullName evidence="2">Type II secretion system protein H</fullName>
    </recommendedName>
    <alternativeName>
        <fullName evidence="10">General secretion pathway protein H</fullName>
    </alternativeName>
</protein>
<evidence type="ECO:0000313" key="14">
    <source>
        <dbReference type="Proteomes" id="UP000267535"/>
    </source>
</evidence>
<sequence>MKKSIKDYLHGKGFTLIELMVTLAVMGILVTVGAPALGDFVHDTQQKTAFSKLISAYTFARQEAVHRGKGVSICPIKRIKPTQCTNNWSEGVLIYINKAGGSKFQSGDEKLKFVLFPENITLDWKKNTYLMTINSEGGTGAGSFTLKKADGSNPFKLTISSIGRATIKK</sequence>
<dbReference type="AlphaFoldDB" id="A0A3P1SJK3"/>
<evidence type="ECO:0000256" key="4">
    <source>
        <dbReference type="ARBA" id="ARBA00022481"/>
    </source>
</evidence>
<dbReference type="GO" id="GO:0005886">
    <property type="term" value="C:plasma membrane"/>
    <property type="evidence" value="ECO:0007669"/>
    <property type="project" value="UniProtKB-SubCell"/>
</dbReference>
<keyword evidence="5" id="KW-0997">Cell inner membrane</keyword>
<evidence type="ECO:0000256" key="10">
    <source>
        <dbReference type="ARBA" id="ARBA00030775"/>
    </source>
</evidence>
<dbReference type="Pfam" id="PF12019">
    <property type="entry name" value="GspH"/>
    <property type="match status" value="1"/>
</dbReference>
<dbReference type="EMBL" id="RQXV01000012">
    <property type="protein sequence ID" value="RRC97328.1"/>
    <property type="molecule type" value="Genomic_DNA"/>
</dbReference>
<keyword evidence="7 11" id="KW-1133">Transmembrane helix</keyword>
<evidence type="ECO:0000313" key="13">
    <source>
        <dbReference type="EMBL" id="RRC97328.1"/>
    </source>
</evidence>
<dbReference type="InterPro" id="IPR012902">
    <property type="entry name" value="N_methyl_site"/>
</dbReference>